<evidence type="ECO:0000313" key="3">
    <source>
        <dbReference type="Proteomes" id="UP000606194"/>
    </source>
</evidence>
<accession>A0A918FZV5</accession>
<name>A0A918FZV5_9ACTN</name>
<feature type="transmembrane region" description="Helical" evidence="1">
    <location>
        <begin position="59"/>
        <end position="81"/>
    </location>
</feature>
<organism evidence="2 3">
    <name type="scientific">Streptomyces humidus</name>
    <dbReference type="NCBI Taxonomy" id="52259"/>
    <lineage>
        <taxon>Bacteria</taxon>
        <taxon>Bacillati</taxon>
        <taxon>Actinomycetota</taxon>
        <taxon>Actinomycetes</taxon>
        <taxon>Kitasatosporales</taxon>
        <taxon>Streptomycetaceae</taxon>
        <taxon>Streptomyces</taxon>
    </lineage>
</organism>
<evidence type="ECO:0008006" key="4">
    <source>
        <dbReference type="Google" id="ProtNLM"/>
    </source>
</evidence>
<keyword evidence="3" id="KW-1185">Reference proteome</keyword>
<keyword evidence="1" id="KW-0812">Transmembrane</keyword>
<dbReference type="EMBL" id="BMTL01000026">
    <property type="protein sequence ID" value="GGS10024.1"/>
    <property type="molecule type" value="Genomic_DNA"/>
</dbReference>
<comment type="caution">
    <text evidence="2">The sequence shown here is derived from an EMBL/GenBank/DDBJ whole genome shotgun (WGS) entry which is preliminary data.</text>
</comment>
<dbReference type="SUPFAM" id="SSF103473">
    <property type="entry name" value="MFS general substrate transporter"/>
    <property type="match status" value="1"/>
</dbReference>
<sequence length="172" mass="17305">MWFFAVSAPVAVAGQLRLTGWAGKRLDALKAIAIGLAVMGAAFLTLLPGPHRPADGFAATLGHAGLMTCAALPAAGCALLYPFEMDTLVRLSGERLVATYYGAYSTVSGIAVAGGNLAVGALFDLAARAHLPWLPRTALTALGIGCAAAPTGLRRTGHLRPATAAAAAPATA</sequence>
<feature type="transmembrane region" description="Helical" evidence="1">
    <location>
        <begin position="29"/>
        <end position="47"/>
    </location>
</feature>
<keyword evidence="1" id="KW-0472">Membrane</keyword>
<evidence type="ECO:0000256" key="1">
    <source>
        <dbReference type="SAM" id="Phobius"/>
    </source>
</evidence>
<feature type="transmembrane region" description="Helical" evidence="1">
    <location>
        <begin position="101"/>
        <end position="126"/>
    </location>
</feature>
<dbReference type="Gene3D" id="1.20.1250.20">
    <property type="entry name" value="MFS general substrate transporter like domains"/>
    <property type="match status" value="1"/>
</dbReference>
<dbReference type="AlphaFoldDB" id="A0A918FZV5"/>
<reference evidence="2" key="2">
    <citation type="submission" date="2020-09" db="EMBL/GenBank/DDBJ databases">
        <authorList>
            <person name="Sun Q."/>
            <person name="Ohkuma M."/>
        </authorList>
    </citation>
    <scope>NUCLEOTIDE SEQUENCE</scope>
    <source>
        <strain evidence="2">JCM 4386</strain>
    </source>
</reference>
<dbReference type="InterPro" id="IPR036259">
    <property type="entry name" value="MFS_trans_sf"/>
</dbReference>
<gene>
    <name evidence="2" type="ORF">GCM10010269_56420</name>
</gene>
<protein>
    <recommendedName>
        <fullName evidence="4">MFS transporter</fullName>
    </recommendedName>
</protein>
<keyword evidence="1" id="KW-1133">Transmembrane helix</keyword>
<dbReference type="Proteomes" id="UP000606194">
    <property type="component" value="Unassembled WGS sequence"/>
</dbReference>
<reference evidence="2" key="1">
    <citation type="journal article" date="2014" name="Int. J. Syst. Evol. Microbiol.">
        <title>Complete genome sequence of Corynebacterium casei LMG S-19264T (=DSM 44701T), isolated from a smear-ripened cheese.</title>
        <authorList>
            <consortium name="US DOE Joint Genome Institute (JGI-PGF)"/>
            <person name="Walter F."/>
            <person name="Albersmeier A."/>
            <person name="Kalinowski J."/>
            <person name="Ruckert C."/>
        </authorList>
    </citation>
    <scope>NUCLEOTIDE SEQUENCE</scope>
    <source>
        <strain evidence="2">JCM 4386</strain>
    </source>
</reference>
<proteinExistence type="predicted"/>
<evidence type="ECO:0000313" key="2">
    <source>
        <dbReference type="EMBL" id="GGS10024.1"/>
    </source>
</evidence>